<evidence type="ECO:0000313" key="2">
    <source>
        <dbReference type="EMBL" id="KAG9453121.1"/>
    </source>
</evidence>
<organism evidence="2 3">
    <name type="scientific">Aristolochia fimbriata</name>
    <name type="common">White veined hardy Dutchman's pipe vine</name>
    <dbReference type="NCBI Taxonomy" id="158543"/>
    <lineage>
        <taxon>Eukaryota</taxon>
        <taxon>Viridiplantae</taxon>
        <taxon>Streptophyta</taxon>
        <taxon>Embryophyta</taxon>
        <taxon>Tracheophyta</taxon>
        <taxon>Spermatophyta</taxon>
        <taxon>Magnoliopsida</taxon>
        <taxon>Magnoliidae</taxon>
        <taxon>Piperales</taxon>
        <taxon>Aristolochiaceae</taxon>
        <taxon>Aristolochia</taxon>
    </lineage>
</organism>
<dbReference type="Pfam" id="PF22936">
    <property type="entry name" value="Pol_BBD"/>
    <property type="match status" value="1"/>
</dbReference>
<proteinExistence type="predicted"/>
<evidence type="ECO:0000313" key="3">
    <source>
        <dbReference type="Proteomes" id="UP000825729"/>
    </source>
</evidence>
<name>A0AAV7EZX0_ARIFI</name>
<protein>
    <recommendedName>
        <fullName evidence="1">Retrovirus-related Pol polyprotein from transposon TNT 1-94-like beta-barrel domain-containing protein</fullName>
    </recommendedName>
</protein>
<dbReference type="InterPro" id="IPR054722">
    <property type="entry name" value="PolX-like_BBD"/>
</dbReference>
<evidence type="ECO:0000259" key="1">
    <source>
        <dbReference type="Pfam" id="PF22936"/>
    </source>
</evidence>
<dbReference type="Gene3D" id="4.10.60.10">
    <property type="entry name" value="Zinc finger, CCHC-type"/>
    <property type="match status" value="1"/>
</dbReference>
<gene>
    <name evidence="2" type="ORF">H6P81_006025</name>
</gene>
<dbReference type="Proteomes" id="UP000825729">
    <property type="component" value="Unassembled WGS sequence"/>
</dbReference>
<dbReference type="PANTHER" id="PTHR34222:SF100">
    <property type="entry name" value="CCHC-TYPE DOMAIN-CONTAINING PROTEIN"/>
    <property type="match status" value="1"/>
</dbReference>
<keyword evidence="3" id="KW-1185">Reference proteome</keyword>
<sequence length="238" mass="26166">MDPKFEYEVDTIIFQKYIEEAHLVQFFMALRDEYNSIRSSMLHKTPLPSVESALSELLAEETHRLTWGPLSPSLGRVDTVFATLSQKSSASSEGKPGVTRDMSKVKCNYCKEFGLMKFTCPKLKKLPHSTSTRRTIAALASQDDSFPSLPSASTSPTPTFSDIQEMINKALMRLGQGTSSASARSAKSSWIIDSGTSNHMTFDSTIFMSTSSSTLSPIYTVDGSTLYVSYSGSDCISR</sequence>
<accession>A0AAV7EZX0</accession>
<feature type="domain" description="Retrovirus-related Pol polyprotein from transposon TNT 1-94-like beta-barrel" evidence="1">
    <location>
        <begin position="190"/>
        <end position="233"/>
    </location>
</feature>
<dbReference type="EMBL" id="JAINDJ010000003">
    <property type="protein sequence ID" value="KAG9453121.1"/>
    <property type="molecule type" value="Genomic_DNA"/>
</dbReference>
<reference evidence="2 3" key="1">
    <citation type="submission" date="2021-07" db="EMBL/GenBank/DDBJ databases">
        <title>The Aristolochia fimbriata genome: insights into angiosperm evolution, floral development and chemical biosynthesis.</title>
        <authorList>
            <person name="Jiao Y."/>
        </authorList>
    </citation>
    <scope>NUCLEOTIDE SEQUENCE [LARGE SCALE GENOMIC DNA]</scope>
    <source>
        <strain evidence="2">IBCAS-2021</strain>
        <tissue evidence="2">Leaf</tissue>
    </source>
</reference>
<dbReference type="AlphaFoldDB" id="A0AAV7EZX0"/>
<comment type="caution">
    <text evidence="2">The sequence shown here is derived from an EMBL/GenBank/DDBJ whole genome shotgun (WGS) entry which is preliminary data.</text>
</comment>
<dbReference type="PANTHER" id="PTHR34222">
    <property type="entry name" value="GAG_PRE-INTEGRS DOMAIN-CONTAINING PROTEIN"/>
    <property type="match status" value="1"/>
</dbReference>